<dbReference type="Gene3D" id="3.40.190.10">
    <property type="entry name" value="Periplasmic binding protein-like II"/>
    <property type="match status" value="2"/>
</dbReference>
<accession>A0ABQ2N346</accession>
<keyword evidence="2" id="KW-1185">Reference proteome</keyword>
<evidence type="ECO:0000313" key="2">
    <source>
        <dbReference type="Proteomes" id="UP000638043"/>
    </source>
</evidence>
<proteinExistence type="predicted"/>
<dbReference type="SUPFAM" id="SSF53850">
    <property type="entry name" value="Periplasmic binding protein-like II"/>
    <property type="match status" value="1"/>
</dbReference>
<sequence length="435" mass="45977">MTFTFTRTMTTGLALTTGALLLAGCGIGDTPADATKPAESTGEVEVVWKGDADRAASIQEALDLFNEANPDVKITTDYQSGGEYMQKMTIRFASGDAPDLMRQERETLRDYADRGVLLDLSDIDAIDTSAIPESVLESGKVGDKLYGIPGGITSFSYAIRADILEEYGIEVPDMDTWTWDEMIDTAAKVTEASGGEVYGVDIPMGEISNLGIWLRQHGEDLWDADGKPAFTAATVQEWFEMYLHAVEVGAQPEPDALDAIGAAADQSSLGQGFIAIGSIPTNSYAVFNEVAGGGLELGHYPGESEATQRGQQVIPALYWSIAASSGDAEDAAKVLNFIVNDPEGAALLGSTHGQPANADVSAAMADTQSEDDKIAFDEIIELSELDLKAPVPDPAGSAELREELSSIGDQVKFGQVTPEEGAQAFVDAAASILGE</sequence>
<name>A0ABQ2N346_9MICO</name>
<comment type="caution">
    <text evidence="1">The sequence shown here is derived from an EMBL/GenBank/DDBJ whole genome shotgun (WGS) entry which is preliminary data.</text>
</comment>
<dbReference type="Pfam" id="PF01547">
    <property type="entry name" value="SBP_bac_1"/>
    <property type="match status" value="1"/>
</dbReference>
<dbReference type="PROSITE" id="PS51257">
    <property type="entry name" value="PROKAR_LIPOPROTEIN"/>
    <property type="match status" value="1"/>
</dbReference>
<dbReference type="EMBL" id="BMMQ01000006">
    <property type="protein sequence ID" value="GGO65162.1"/>
    <property type="molecule type" value="Genomic_DNA"/>
</dbReference>
<dbReference type="PANTHER" id="PTHR43649:SF12">
    <property type="entry name" value="DIACETYLCHITOBIOSE BINDING PROTEIN DASA"/>
    <property type="match status" value="1"/>
</dbReference>
<dbReference type="PANTHER" id="PTHR43649">
    <property type="entry name" value="ARABINOSE-BINDING PROTEIN-RELATED"/>
    <property type="match status" value="1"/>
</dbReference>
<dbReference type="RefSeq" id="WP_188701780.1">
    <property type="nucleotide sequence ID" value="NZ_BMMQ01000006.1"/>
</dbReference>
<evidence type="ECO:0000313" key="1">
    <source>
        <dbReference type="EMBL" id="GGO65162.1"/>
    </source>
</evidence>
<dbReference type="Proteomes" id="UP000638043">
    <property type="component" value="Unassembled WGS sequence"/>
</dbReference>
<gene>
    <name evidence="1" type="ORF">GCM10010910_21720</name>
</gene>
<organism evidence="1 2">
    <name type="scientific">Microbacterium nanhaiense</name>
    <dbReference type="NCBI Taxonomy" id="1301026"/>
    <lineage>
        <taxon>Bacteria</taxon>
        <taxon>Bacillati</taxon>
        <taxon>Actinomycetota</taxon>
        <taxon>Actinomycetes</taxon>
        <taxon>Micrococcales</taxon>
        <taxon>Microbacteriaceae</taxon>
        <taxon>Microbacterium</taxon>
    </lineage>
</organism>
<dbReference type="InterPro" id="IPR006059">
    <property type="entry name" value="SBP"/>
</dbReference>
<reference evidence="2" key="1">
    <citation type="journal article" date="2019" name="Int. J. Syst. Evol. Microbiol.">
        <title>The Global Catalogue of Microorganisms (GCM) 10K type strain sequencing project: providing services to taxonomists for standard genome sequencing and annotation.</title>
        <authorList>
            <consortium name="The Broad Institute Genomics Platform"/>
            <consortium name="The Broad Institute Genome Sequencing Center for Infectious Disease"/>
            <person name="Wu L."/>
            <person name="Ma J."/>
        </authorList>
    </citation>
    <scope>NUCLEOTIDE SEQUENCE [LARGE SCALE GENOMIC DNA]</scope>
    <source>
        <strain evidence="2">CGMCC 4.7181</strain>
    </source>
</reference>
<protein>
    <submittedName>
        <fullName evidence="1">Sugar ABC transporter substrate-binding protein</fullName>
    </submittedName>
</protein>
<dbReference type="InterPro" id="IPR050490">
    <property type="entry name" value="Bact_solute-bd_prot1"/>
</dbReference>